<name>A0A167BIE9_COLIC</name>
<protein>
    <submittedName>
        <fullName evidence="2">Uncharacterized protein</fullName>
    </submittedName>
</protein>
<evidence type="ECO:0000313" key="2">
    <source>
        <dbReference type="EMBL" id="KZL81374.1"/>
    </source>
</evidence>
<reference evidence="2 3" key="1">
    <citation type="submission" date="2015-06" db="EMBL/GenBank/DDBJ databases">
        <title>Survival trade-offs in plant roots during colonization by closely related pathogenic and mutualistic fungi.</title>
        <authorList>
            <person name="Hacquard S."/>
            <person name="Kracher B."/>
            <person name="Hiruma K."/>
            <person name="Weinman A."/>
            <person name="Muench P."/>
            <person name="Garrido Oter R."/>
            <person name="Ver Loren van Themaat E."/>
            <person name="Dallerey J.-F."/>
            <person name="Damm U."/>
            <person name="Henrissat B."/>
            <person name="Lespinet O."/>
            <person name="Thon M."/>
            <person name="Kemen E."/>
            <person name="McHardy A.C."/>
            <person name="Schulze-Lefert P."/>
            <person name="O'Connell R.J."/>
        </authorList>
    </citation>
    <scope>NUCLEOTIDE SEQUENCE [LARGE SCALE GENOMIC DNA]</scope>
    <source>
        <strain evidence="2 3">MAFF 238704</strain>
    </source>
</reference>
<dbReference type="AlphaFoldDB" id="A0A167BIE9"/>
<gene>
    <name evidence="2" type="ORF">CI238_00343</name>
</gene>
<accession>A0A167BIE9</accession>
<proteinExistence type="predicted"/>
<dbReference type="Proteomes" id="UP000076584">
    <property type="component" value="Unassembled WGS sequence"/>
</dbReference>
<keyword evidence="1" id="KW-1133">Transmembrane helix</keyword>
<keyword evidence="3" id="KW-1185">Reference proteome</keyword>
<organism evidence="2 3">
    <name type="scientific">Colletotrichum incanum</name>
    <name type="common">Soybean anthracnose fungus</name>
    <dbReference type="NCBI Taxonomy" id="1573173"/>
    <lineage>
        <taxon>Eukaryota</taxon>
        <taxon>Fungi</taxon>
        <taxon>Dikarya</taxon>
        <taxon>Ascomycota</taxon>
        <taxon>Pezizomycotina</taxon>
        <taxon>Sordariomycetes</taxon>
        <taxon>Hypocreomycetidae</taxon>
        <taxon>Glomerellales</taxon>
        <taxon>Glomerellaceae</taxon>
        <taxon>Colletotrichum</taxon>
        <taxon>Colletotrichum spaethianum species complex</taxon>
    </lineage>
</organism>
<feature type="transmembrane region" description="Helical" evidence="1">
    <location>
        <begin position="78"/>
        <end position="104"/>
    </location>
</feature>
<sequence length="301" mass="32578">MEERRHSLDSISCESTNTDPFASRYIRVPGKQQVLTETNELGNDPTDYLVAKTDVEATEDTLGSEHARSARRFDSAAVVCHLLLDLFLVVPALCFLTYGVMVFINDGLPVDQDPIPSLQTIAKYSPTLFPIGFAASATNLLKAVAAWKLERGITVLSLEYLLSCRTVFNTLTTSLSIRAINGLAPILFVLWALSPLGGQASLRVMDSVPSTATEPWPFEYLEFMSPASHSGQYTSSGMETLPAIHGAFAAALSGPKSVKSASQDLFGNLKIPMIESFRTSSGEPGLDGYYNVDLDPNTSTV</sequence>
<dbReference type="EMBL" id="LFIW01001670">
    <property type="protein sequence ID" value="KZL81374.1"/>
    <property type="molecule type" value="Genomic_DNA"/>
</dbReference>
<comment type="caution">
    <text evidence="2">The sequence shown here is derived from an EMBL/GenBank/DDBJ whole genome shotgun (WGS) entry which is preliminary data.</text>
</comment>
<keyword evidence="1" id="KW-0472">Membrane</keyword>
<evidence type="ECO:0000256" key="1">
    <source>
        <dbReference type="SAM" id="Phobius"/>
    </source>
</evidence>
<keyword evidence="1" id="KW-0812">Transmembrane</keyword>
<dbReference type="STRING" id="1573173.A0A167BIE9"/>
<evidence type="ECO:0000313" key="3">
    <source>
        <dbReference type="Proteomes" id="UP000076584"/>
    </source>
</evidence>